<keyword evidence="1 3" id="KW-0863">Zinc-finger</keyword>
<dbReference type="InterPro" id="IPR013083">
    <property type="entry name" value="Znf_RING/FYVE/PHD"/>
</dbReference>
<gene>
    <name evidence="6" type="primary">RAPSN</name>
    <name evidence="8 9" type="synonym">LOC109579346</name>
</gene>
<dbReference type="SUPFAM" id="SSF57850">
    <property type="entry name" value="RING/U-box"/>
    <property type="match status" value="1"/>
</dbReference>
<feature type="signal peptide" evidence="4">
    <location>
        <begin position="1"/>
        <end position="21"/>
    </location>
</feature>
<dbReference type="InterPro" id="IPR052480">
    <property type="entry name" value="RAPsyn"/>
</dbReference>
<feature type="chain" id="PRO_5007369195" evidence="4">
    <location>
        <begin position="22"/>
        <end position="677"/>
    </location>
</feature>
<evidence type="ECO:0000256" key="1">
    <source>
        <dbReference type="ARBA" id="ARBA00022771"/>
    </source>
</evidence>
<dbReference type="SUPFAM" id="SSF48452">
    <property type="entry name" value="TPR-like"/>
    <property type="match status" value="2"/>
</dbReference>
<evidence type="ECO:0000313" key="9">
    <source>
        <dbReference type="RefSeq" id="XP_049316381.1"/>
    </source>
</evidence>
<proteinExistence type="predicted"/>
<dbReference type="GO" id="GO:1900075">
    <property type="term" value="P:positive regulation of neuromuscular synaptic transmission"/>
    <property type="evidence" value="ECO:0007669"/>
    <property type="project" value="TreeGrafter"/>
</dbReference>
<dbReference type="EMBL" id="GAKP01005166">
    <property type="protein sequence ID" value="JAC53786.1"/>
    <property type="molecule type" value="Transcribed_RNA"/>
</dbReference>
<dbReference type="EMBL" id="GAKP01005167">
    <property type="protein sequence ID" value="JAC53785.1"/>
    <property type="molecule type" value="Transcribed_RNA"/>
</dbReference>
<keyword evidence="1 3" id="KW-0479">Metal-binding</keyword>
<evidence type="ECO:0000256" key="3">
    <source>
        <dbReference type="PROSITE-ProRule" id="PRU00175"/>
    </source>
</evidence>
<dbReference type="GO" id="GO:0043495">
    <property type="term" value="F:protein-membrane adaptor activity"/>
    <property type="evidence" value="ECO:0007669"/>
    <property type="project" value="InterPro"/>
</dbReference>
<dbReference type="AlphaFoldDB" id="A0A034WI23"/>
<evidence type="ECO:0000313" key="8">
    <source>
        <dbReference type="RefSeq" id="XP_049316380.1"/>
    </source>
</evidence>
<accession>A0A034WI23</accession>
<evidence type="ECO:0000259" key="5">
    <source>
        <dbReference type="PROSITE" id="PS50089"/>
    </source>
</evidence>
<keyword evidence="7" id="KW-1185">Reference proteome</keyword>
<dbReference type="GO" id="GO:0033130">
    <property type="term" value="F:acetylcholine receptor binding"/>
    <property type="evidence" value="ECO:0007669"/>
    <property type="project" value="InterPro"/>
</dbReference>
<evidence type="ECO:0000256" key="2">
    <source>
        <dbReference type="ARBA" id="ARBA00022833"/>
    </source>
</evidence>
<evidence type="ECO:0000313" key="6">
    <source>
        <dbReference type="EMBL" id="JAC53785.1"/>
    </source>
</evidence>
<sequence>MLRVSRGQFTLLLSLYRLGSSGESAAIRKVATLFGVGDGETLNKITNKRGIIMSWESISSKDLLSIPHSHNLSATHLLASPDGSRYLLENSNDLSQLDESFSRLAGCGSSPDGTSLWARHGISASHNSIINCFLVCQRSLKQYMARRKIERGLRLYEQHNQNAAVRIWRSALKATDRREDCFQILGYLYQAHMDWGKYREAIEFGHRQLGISEELDSPTMRAETYLNLARAHERLGGLERALSYARHSLYNECGTQCRTGGLVHLTVARVYLEMGGFSRALEGLQGAHKIATSIGDPSLELQVYVTLSELFGRLQDNDKSATYASKAYDLSRSLQLGDLNSSHHRAALLRMAAALRKQGDLGDAHDYCMEATRLALISGDQATYTRSLRIMGDIYRKKVDMDRAFRQYEQAMGTSAALGDRMAQMEAMDGAARCLESLRIQQKICNCRPLEFNTRLLEVASSIGSKLLVRRIRSRLALIYRALGDEEQYSTHLRLAGQTDVALGLFCGACGDTFGLEPNSIEALPCAHILHARCAHDLLRRREKGPSRACPACNKLLSSRLHLCGNESSCGPGCGSEPTNTLNMNDAAADSLLAIDTVDIMAPFCTANGRVIRNSNEKTIICNGLTSAAPNVDSTSLLLTTTSSPKPLYRSNLSLASLSLRASSLTIDSARNATSSV</sequence>
<dbReference type="InterPro" id="IPR019568">
    <property type="entry name" value="Rapsyn_myristoylation/link_N"/>
</dbReference>
<dbReference type="PANTHER" id="PTHR46574:SF1">
    <property type="entry name" value="43 KDA RECEPTOR-ASSOCIATED PROTEIN OF THE SYNAPSE"/>
    <property type="match status" value="1"/>
</dbReference>
<dbReference type="RefSeq" id="XP_049316381.1">
    <property type="nucleotide sequence ID" value="XM_049460424.1"/>
</dbReference>
<dbReference type="GO" id="GO:0005886">
    <property type="term" value="C:plasma membrane"/>
    <property type="evidence" value="ECO:0007669"/>
    <property type="project" value="TreeGrafter"/>
</dbReference>
<dbReference type="InterPro" id="IPR001841">
    <property type="entry name" value="Znf_RING"/>
</dbReference>
<reference evidence="6" key="1">
    <citation type="journal article" date="2014" name="BMC Genomics">
        <title>Characterizing the developmental transcriptome of the oriental fruit fly, Bactrocera dorsalis (Diptera: Tephritidae) through comparative genomic analysis with Drosophila melanogaster utilizing modENCODE datasets.</title>
        <authorList>
            <person name="Geib S.M."/>
            <person name="Calla B."/>
            <person name="Hall B."/>
            <person name="Hou S."/>
            <person name="Manoukis N.C."/>
        </authorList>
    </citation>
    <scope>NUCLEOTIDE SEQUENCE</scope>
    <source>
        <strain evidence="6">Punador</strain>
    </source>
</reference>
<dbReference type="GO" id="GO:0031594">
    <property type="term" value="C:neuromuscular junction"/>
    <property type="evidence" value="ECO:0007669"/>
    <property type="project" value="TreeGrafter"/>
</dbReference>
<dbReference type="GO" id="GO:0005737">
    <property type="term" value="C:cytoplasm"/>
    <property type="evidence" value="ECO:0007669"/>
    <property type="project" value="UniProtKB-ARBA"/>
</dbReference>
<protein>
    <submittedName>
        <fullName evidence="6 8 9">43 kDa receptor-associated protein of the synapse</fullName>
    </submittedName>
</protein>
<dbReference type="PROSITE" id="PS50089">
    <property type="entry name" value="ZF_RING_2"/>
    <property type="match status" value="1"/>
</dbReference>
<reference evidence="8 9" key="2">
    <citation type="submission" date="2025-05" db="UniProtKB">
        <authorList>
            <consortium name="RefSeq"/>
        </authorList>
    </citation>
    <scope>IDENTIFICATION</scope>
    <source>
        <tissue evidence="8 9">Adult</tissue>
    </source>
</reference>
<evidence type="ECO:0000256" key="4">
    <source>
        <dbReference type="SAM" id="SignalP"/>
    </source>
</evidence>
<dbReference type="RefSeq" id="XP_049316380.1">
    <property type="nucleotide sequence ID" value="XM_049460423.1"/>
</dbReference>
<organism evidence="6">
    <name type="scientific">Bactrocera dorsalis</name>
    <name type="common">Oriental fruit fly</name>
    <name type="synonym">Dacus dorsalis</name>
    <dbReference type="NCBI Taxonomy" id="27457"/>
    <lineage>
        <taxon>Eukaryota</taxon>
        <taxon>Metazoa</taxon>
        <taxon>Ecdysozoa</taxon>
        <taxon>Arthropoda</taxon>
        <taxon>Hexapoda</taxon>
        <taxon>Insecta</taxon>
        <taxon>Pterygota</taxon>
        <taxon>Neoptera</taxon>
        <taxon>Endopterygota</taxon>
        <taxon>Diptera</taxon>
        <taxon>Brachycera</taxon>
        <taxon>Muscomorpha</taxon>
        <taxon>Tephritoidea</taxon>
        <taxon>Tephritidae</taxon>
        <taxon>Bactrocera</taxon>
        <taxon>Bactrocera</taxon>
    </lineage>
</organism>
<dbReference type="InterPro" id="IPR011990">
    <property type="entry name" value="TPR-like_helical_dom_sf"/>
</dbReference>
<dbReference type="Pfam" id="PF10579">
    <property type="entry name" value="Rapsyn_N"/>
    <property type="match status" value="1"/>
</dbReference>
<dbReference type="OrthoDB" id="10040854at2759"/>
<dbReference type="GO" id="GO:0008270">
    <property type="term" value="F:zinc ion binding"/>
    <property type="evidence" value="ECO:0007669"/>
    <property type="project" value="UniProtKB-KW"/>
</dbReference>
<dbReference type="GO" id="GO:0007271">
    <property type="term" value="P:synaptic transmission, cholinergic"/>
    <property type="evidence" value="ECO:0007669"/>
    <property type="project" value="TreeGrafter"/>
</dbReference>
<dbReference type="Gene3D" id="1.25.40.10">
    <property type="entry name" value="Tetratricopeptide repeat domain"/>
    <property type="match status" value="3"/>
</dbReference>
<keyword evidence="2" id="KW-0862">Zinc</keyword>
<name>A0A034WI23_BACDO</name>
<dbReference type="Proteomes" id="UP001652620">
    <property type="component" value="Chromosome 6"/>
</dbReference>
<dbReference type="PANTHER" id="PTHR46574">
    <property type="entry name" value="43 KDA RECEPTOR-ASSOCIATED PROTEIN OF THE SYNAPSE"/>
    <property type="match status" value="1"/>
</dbReference>
<keyword evidence="6 8" id="KW-0675">Receptor</keyword>
<dbReference type="CDD" id="cd16478">
    <property type="entry name" value="RING-H2_Rapsyn"/>
    <property type="match status" value="1"/>
</dbReference>
<evidence type="ECO:0000313" key="7">
    <source>
        <dbReference type="Proteomes" id="UP001652620"/>
    </source>
</evidence>
<dbReference type="Gene3D" id="3.30.40.10">
    <property type="entry name" value="Zinc/RING finger domain, C3HC4 (zinc finger)"/>
    <property type="match status" value="1"/>
</dbReference>
<dbReference type="OMA" id="ALRCSHI"/>
<keyword evidence="4" id="KW-0732">Signal</keyword>
<feature type="domain" description="RING-type" evidence="5">
    <location>
        <begin position="507"/>
        <end position="554"/>
    </location>
</feature>